<name>A0A9X2VVV8_9PSEU</name>
<dbReference type="PANTHER" id="PTHR35010:SF2">
    <property type="entry name" value="BLL4672 PROTEIN"/>
    <property type="match status" value="1"/>
</dbReference>
<dbReference type="Gene3D" id="1.10.260.40">
    <property type="entry name" value="lambda repressor-like DNA-binding domains"/>
    <property type="match status" value="1"/>
</dbReference>
<dbReference type="Pfam" id="PF13560">
    <property type="entry name" value="HTH_31"/>
    <property type="match status" value="1"/>
</dbReference>
<evidence type="ECO:0000313" key="3">
    <source>
        <dbReference type="Proteomes" id="UP001141259"/>
    </source>
</evidence>
<dbReference type="SMART" id="SM00530">
    <property type="entry name" value="HTH_XRE"/>
    <property type="match status" value="1"/>
</dbReference>
<gene>
    <name evidence="2" type="ORF">NZH93_40395</name>
</gene>
<dbReference type="GO" id="GO:0003677">
    <property type="term" value="F:DNA binding"/>
    <property type="evidence" value="ECO:0007669"/>
    <property type="project" value="InterPro"/>
</dbReference>
<comment type="caution">
    <text evidence="2">The sequence shown here is derived from an EMBL/GenBank/DDBJ whole genome shotgun (WGS) entry which is preliminary data.</text>
</comment>
<evidence type="ECO:0000313" key="2">
    <source>
        <dbReference type="EMBL" id="MCS7483142.1"/>
    </source>
</evidence>
<dbReference type="InterPro" id="IPR001387">
    <property type="entry name" value="Cro/C1-type_HTH"/>
</dbReference>
<dbReference type="AlphaFoldDB" id="A0A9X2VVV8"/>
<dbReference type="SUPFAM" id="SSF47413">
    <property type="entry name" value="lambda repressor-like DNA-binding domains"/>
    <property type="match status" value="1"/>
</dbReference>
<dbReference type="InterPro" id="IPR010982">
    <property type="entry name" value="Lambda_DNA-bd_dom_sf"/>
</dbReference>
<organism evidence="2 3">
    <name type="scientific">Umezawaea endophytica</name>
    <dbReference type="NCBI Taxonomy" id="1654476"/>
    <lineage>
        <taxon>Bacteria</taxon>
        <taxon>Bacillati</taxon>
        <taxon>Actinomycetota</taxon>
        <taxon>Actinomycetes</taxon>
        <taxon>Pseudonocardiales</taxon>
        <taxon>Pseudonocardiaceae</taxon>
        <taxon>Umezawaea</taxon>
    </lineage>
</organism>
<sequence length="300" mass="33607">MSNASQHRSRNQADVRDFLMSRRARITPDQAGLLTFGPRRVPGLRREEVARLAGISTDWYTRLEKGYIGEVSEDVLRAVARVLRLNDEERIYLLDLARAARRARRPSRTTQEFSPSVQWLLDSMTLSAAMVSDSRQDVLATNALGRALYAPLFTSDTTLERGRANLARYHFLDHSARDFYGDWNATADVLTASLRTEAGRDPHDVEARDLADELIAASPDFRTRWNSHDVLIHAQGVKTFHHPEVGELSLTYRSVDLPVVAEEIMSLCVCTAEPGSTAEDQVKLLTSWAASSRTPLDAND</sequence>
<dbReference type="EMBL" id="JANYMP010000029">
    <property type="protein sequence ID" value="MCS7483142.1"/>
    <property type="molecule type" value="Genomic_DNA"/>
</dbReference>
<dbReference type="InterPro" id="IPR041413">
    <property type="entry name" value="MLTR_LBD"/>
</dbReference>
<feature type="domain" description="HTH cro/C1-type" evidence="1">
    <location>
        <begin position="18"/>
        <end position="90"/>
    </location>
</feature>
<protein>
    <submittedName>
        <fullName evidence="2">Helix-turn-helix transcriptional regulator</fullName>
    </submittedName>
</protein>
<dbReference type="Gene3D" id="3.30.450.180">
    <property type="match status" value="1"/>
</dbReference>
<keyword evidence="3" id="KW-1185">Reference proteome</keyword>
<dbReference type="CDD" id="cd00093">
    <property type="entry name" value="HTH_XRE"/>
    <property type="match status" value="1"/>
</dbReference>
<proteinExistence type="predicted"/>
<dbReference type="PANTHER" id="PTHR35010">
    <property type="entry name" value="BLL4672 PROTEIN-RELATED"/>
    <property type="match status" value="1"/>
</dbReference>
<dbReference type="RefSeq" id="WP_259628602.1">
    <property type="nucleotide sequence ID" value="NZ_JANYMP010000029.1"/>
</dbReference>
<reference evidence="2" key="1">
    <citation type="submission" date="2022-08" db="EMBL/GenBank/DDBJ databases">
        <authorList>
            <person name="Tistechok S."/>
            <person name="Samborskyy M."/>
            <person name="Roman I."/>
        </authorList>
    </citation>
    <scope>NUCLEOTIDE SEQUENCE</scope>
    <source>
        <strain evidence="2">DSM 103496</strain>
    </source>
</reference>
<accession>A0A9X2VVV8</accession>
<evidence type="ECO:0000259" key="1">
    <source>
        <dbReference type="SMART" id="SM00530"/>
    </source>
</evidence>
<dbReference type="Pfam" id="PF17765">
    <property type="entry name" value="MLTR_LBD"/>
    <property type="match status" value="1"/>
</dbReference>
<dbReference type="Proteomes" id="UP001141259">
    <property type="component" value="Unassembled WGS sequence"/>
</dbReference>